<keyword evidence="2" id="KW-1185">Reference proteome</keyword>
<organism evidence="1 2">
    <name type="scientific">Entomophthora muscae</name>
    <dbReference type="NCBI Taxonomy" id="34485"/>
    <lineage>
        <taxon>Eukaryota</taxon>
        <taxon>Fungi</taxon>
        <taxon>Fungi incertae sedis</taxon>
        <taxon>Zoopagomycota</taxon>
        <taxon>Entomophthoromycotina</taxon>
        <taxon>Entomophthoromycetes</taxon>
        <taxon>Entomophthorales</taxon>
        <taxon>Entomophthoraceae</taxon>
        <taxon>Entomophthora</taxon>
    </lineage>
</organism>
<evidence type="ECO:0000313" key="1">
    <source>
        <dbReference type="EMBL" id="KAJ9068209.1"/>
    </source>
</evidence>
<dbReference type="EMBL" id="QTSX02003769">
    <property type="protein sequence ID" value="KAJ9068209.1"/>
    <property type="molecule type" value="Genomic_DNA"/>
</dbReference>
<comment type="caution">
    <text evidence="1">The sequence shown here is derived from an EMBL/GenBank/DDBJ whole genome shotgun (WGS) entry which is preliminary data.</text>
</comment>
<dbReference type="Proteomes" id="UP001165960">
    <property type="component" value="Unassembled WGS sequence"/>
</dbReference>
<name>A0ACC2T0N3_9FUNG</name>
<protein>
    <submittedName>
        <fullName evidence="1">Uncharacterized protein</fullName>
    </submittedName>
</protein>
<evidence type="ECO:0000313" key="2">
    <source>
        <dbReference type="Proteomes" id="UP001165960"/>
    </source>
</evidence>
<gene>
    <name evidence="1" type="ORF">DSO57_1030991</name>
</gene>
<accession>A0ACC2T0N3</accession>
<proteinExistence type="predicted"/>
<sequence>MGGAKKKNLNSYARRLTNNYKRPGEFSGTKTESTEPEGVTQILNRLRAEEARKKGLILSWSDFQTSVSSQQYLNEDPTQNFRPLPPSVAGPKPPNSWVASSINRPNGATVNTRFQRKSLYTHCLNFIFTDFIATKKILERLEFLPCRIKKDLILVILPRLSNPDILLSSFKDLSYESLSFENCNITSTALIKFLGKPQLPKNQPADAWEDLVEDASSSFGYLPEVEGSSYLSFLTRPNLSGCLALDTKIIKHLSTYYPQLLYLNLDRTFNGYSEEILSSVLNLLGSGLIHLRFLSLNDNAWISSKLIFHVNWKTGYPSIETLSLQSCQLPDSTELKGWLKQSRPRLKLLV</sequence>
<reference evidence="1" key="1">
    <citation type="submission" date="2022-04" db="EMBL/GenBank/DDBJ databases">
        <title>Genome of the entomopathogenic fungus Entomophthora muscae.</title>
        <authorList>
            <person name="Elya C."/>
            <person name="Lovett B.R."/>
            <person name="Lee E."/>
            <person name="Macias A.M."/>
            <person name="Hajek A.E."/>
            <person name="De Bivort B.L."/>
            <person name="Kasson M.T."/>
            <person name="De Fine Licht H.H."/>
            <person name="Stajich J.E."/>
        </authorList>
    </citation>
    <scope>NUCLEOTIDE SEQUENCE</scope>
    <source>
        <strain evidence="1">Berkeley</strain>
    </source>
</reference>